<accession>A0A1V9DCU8</accession>
<dbReference type="SUPFAM" id="SSF55729">
    <property type="entry name" value="Acyl-CoA N-acyltransferases (Nat)"/>
    <property type="match status" value="1"/>
</dbReference>
<evidence type="ECO:0000313" key="3">
    <source>
        <dbReference type="Proteomes" id="UP000192769"/>
    </source>
</evidence>
<dbReference type="GO" id="GO:0008999">
    <property type="term" value="F:protein-N-terminal-alanine acetyltransferase activity"/>
    <property type="evidence" value="ECO:0007669"/>
    <property type="project" value="TreeGrafter"/>
</dbReference>
<sequence length="176" mass="19418">MPPAIQLRPFTLADIPAFTAAVNASLDTLRPWMVWAHPDYQPEEAASWIAFTQQQRIKGEAEEFAIVDDRDRLLGGAGIRFAREPGQLAALGYWVRSDSQRQGVASSAVALLLARGFARPEINAIEILAAEENHASRAVAERCGARFIDMRYGLIVLESGPVNTAIYHVHRPETQP</sequence>
<dbReference type="Proteomes" id="UP000192769">
    <property type="component" value="Unassembled WGS sequence"/>
</dbReference>
<reference evidence="2 3" key="1">
    <citation type="submission" date="2017-02" db="EMBL/GenBank/DDBJ databases">
        <title>Whole genome shotgun sequence of Pantoea agglomerans strain AS1 isolated from a cycad, Zamia floridana in Central Florida, USA.</title>
        <authorList>
            <person name="Lata P."/>
            <person name="Govindarajan S."/>
            <person name="Qi F."/>
            <person name="Li J.-L."/>
            <person name="Maurya S.K."/>
            <person name="Sahoo M.K."/>
        </authorList>
    </citation>
    <scope>NUCLEOTIDE SEQUENCE [LARGE SCALE GENOMIC DNA]</scope>
    <source>
        <strain evidence="2 3">AS1</strain>
    </source>
</reference>
<dbReference type="InterPro" id="IPR051908">
    <property type="entry name" value="Ribosomal_N-acetyltransferase"/>
</dbReference>
<evidence type="ECO:0000313" key="2">
    <source>
        <dbReference type="EMBL" id="OQP31683.1"/>
    </source>
</evidence>
<dbReference type="PANTHER" id="PTHR43441">
    <property type="entry name" value="RIBOSOMAL-PROTEIN-SERINE ACETYLTRANSFERASE"/>
    <property type="match status" value="1"/>
</dbReference>
<feature type="domain" description="N-acetyltransferase" evidence="1">
    <location>
        <begin position="5"/>
        <end position="173"/>
    </location>
</feature>
<proteinExistence type="predicted"/>
<protein>
    <submittedName>
        <fullName evidence="2">Ribosomal-protein-serine acetyltransferase</fullName>
    </submittedName>
</protein>
<dbReference type="EMBL" id="MWUE01000026">
    <property type="protein sequence ID" value="OQP31683.1"/>
    <property type="molecule type" value="Genomic_DNA"/>
</dbReference>
<organism evidence="2 3">
    <name type="scientific">Pantoea latae</name>
    <dbReference type="NCBI Taxonomy" id="1964541"/>
    <lineage>
        <taxon>Bacteria</taxon>
        <taxon>Pseudomonadati</taxon>
        <taxon>Pseudomonadota</taxon>
        <taxon>Gammaproteobacteria</taxon>
        <taxon>Enterobacterales</taxon>
        <taxon>Erwiniaceae</taxon>
        <taxon>Pantoea</taxon>
    </lineage>
</organism>
<gene>
    <name evidence="2" type="ORF">B2J69_17905</name>
</gene>
<dbReference type="OrthoDB" id="5292292at2"/>
<dbReference type="RefSeq" id="WP_081140979.1">
    <property type="nucleotide sequence ID" value="NZ_MWUE01000026.1"/>
</dbReference>
<dbReference type="PANTHER" id="PTHR43441:SF10">
    <property type="entry name" value="ACETYLTRANSFERASE"/>
    <property type="match status" value="1"/>
</dbReference>
<dbReference type="Pfam" id="PF13302">
    <property type="entry name" value="Acetyltransf_3"/>
    <property type="match status" value="1"/>
</dbReference>
<keyword evidence="2" id="KW-0808">Transferase</keyword>
<comment type="caution">
    <text evidence="2">The sequence shown here is derived from an EMBL/GenBank/DDBJ whole genome shotgun (WGS) entry which is preliminary data.</text>
</comment>
<dbReference type="InterPro" id="IPR016181">
    <property type="entry name" value="Acyl_CoA_acyltransferase"/>
</dbReference>
<dbReference type="InterPro" id="IPR000182">
    <property type="entry name" value="GNAT_dom"/>
</dbReference>
<dbReference type="AlphaFoldDB" id="A0A1V9DCU8"/>
<dbReference type="GO" id="GO:0005737">
    <property type="term" value="C:cytoplasm"/>
    <property type="evidence" value="ECO:0007669"/>
    <property type="project" value="TreeGrafter"/>
</dbReference>
<name>A0A1V9DCU8_9GAMM</name>
<dbReference type="Gene3D" id="3.40.630.30">
    <property type="match status" value="1"/>
</dbReference>
<dbReference type="PROSITE" id="PS51186">
    <property type="entry name" value="GNAT"/>
    <property type="match status" value="1"/>
</dbReference>
<dbReference type="GO" id="GO:1990189">
    <property type="term" value="F:protein N-terminal-serine acetyltransferase activity"/>
    <property type="evidence" value="ECO:0007669"/>
    <property type="project" value="TreeGrafter"/>
</dbReference>
<evidence type="ECO:0000259" key="1">
    <source>
        <dbReference type="PROSITE" id="PS51186"/>
    </source>
</evidence>
<keyword evidence="3" id="KW-1185">Reference proteome</keyword>